<reference evidence="2" key="1">
    <citation type="submission" date="2020-08" db="EMBL/GenBank/DDBJ databases">
        <title>Multicomponent nature underlies the extraordinary mechanical properties of spider dragline silk.</title>
        <authorList>
            <person name="Kono N."/>
            <person name="Nakamura H."/>
            <person name="Mori M."/>
            <person name="Yoshida Y."/>
            <person name="Ohtoshi R."/>
            <person name="Malay A.D."/>
            <person name="Moran D.A.P."/>
            <person name="Tomita M."/>
            <person name="Numata K."/>
            <person name="Arakawa K."/>
        </authorList>
    </citation>
    <scope>NUCLEOTIDE SEQUENCE</scope>
</reference>
<feature type="compositionally biased region" description="Basic and acidic residues" evidence="1">
    <location>
        <begin position="1"/>
        <end position="12"/>
    </location>
</feature>
<dbReference type="AlphaFoldDB" id="A0A8X7BQ43"/>
<proteinExistence type="predicted"/>
<evidence type="ECO:0000256" key="1">
    <source>
        <dbReference type="SAM" id="MobiDB-lite"/>
    </source>
</evidence>
<organism evidence="2 3">
    <name type="scientific">Trichonephila inaurata madagascariensis</name>
    <dbReference type="NCBI Taxonomy" id="2747483"/>
    <lineage>
        <taxon>Eukaryota</taxon>
        <taxon>Metazoa</taxon>
        <taxon>Ecdysozoa</taxon>
        <taxon>Arthropoda</taxon>
        <taxon>Chelicerata</taxon>
        <taxon>Arachnida</taxon>
        <taxon>Araneae</taxon>
        <taxon>Araneomorphae</taxon>
        <taxon>Entelegynae</taxon>
        <taxon>Araneoidea</taxon>
        <taxon>Nephilidae</taxon>
        <taxon>Trichonephila</taxon>
        <taxon>Trichonephila inaurata</taxon>
    </lineage>
</organism>
<gene>
    <name evidence="2" type="ORF">TNIN_394411</name>
</gene>
<keyword evidence="3" id="KW-1185">Reference proteome</keyword>
<feature type="non-terminal residue" evidence="2">
    <location>
        <position position="1"/>
    </location>
</feature>
<evidence type="ECO:0000313" key="2">
    <source>
        <dbReference type="EMBL" id="GFY39213.1"/>
    </source>
</evidence>
<evidence type="ECO:0000313" key="3">
    <source>
        <dbReference type="Proteomes" id="UP000886998"/>
    </source>
</evidence>
<comment type="caution">
    <text evidence="2">The sequence shown here is derived from an EMBL/GenBank/DDBJ whole genome shotgun (WGS) entry which is preliminary data.</text>
</comment>
<sequence length="41" mass="4554">VLTDDHAHRTEKNLNGGLCGREDIRHGVNSKISDLNPIEQT</sequence>
<protein>
    <submittedName>
        <fullName evidence="2">Uncharacterized protein</fullName>
    </submittedName>
</protein>
<dbReference type="EMBL" id="BMAV01001266">
    <property type="protein sequence ID" value="GFY39213.1"/>
    <property type="molecule type" value="Genomic_DNA"/>
</dbReference>
<accession>A0A8X7BQ43</accession>
<dbReference type="Proteomes" id="UP000886998">
    <property type="component" value="Unassembled WGS sequence"/>
</dbReference>
<name>A0A8X7BQ43_9ARAC</name>
<feature type="region of interest" description="Disordered" evidence="1">
    <location>
        <begin position="1"/>
        <end position="23"/>
    </location>
</feature>